<reference evidence="2 3" key="1">
    <citation type="submission" date="2024-03" db="EMBL/GenBank/DDBJ databases">
        <title>The Acrasis kona genome and developmental transcriptomes reveal deep origins of eukaryotic multicellular pathways.</title>
        <authorList>
            <person name="Sheikh S."/>
            <person name="Fu C.-J."/>
            <person name="Brown M.W."/>
            <person name="Baldauf S.L."/>
        </authorList>
    </citation>
    <scope>NUCLEOTIDE SEQUENCE [LARGE SCALE GENOMIC DNA]</scope>
    <source>
        <strain evidence="2 3">ATCC MYA-3509</strain>
    </source>
</reference>
<dbReference type="Proteomes" id="UP001431209">
    <property type="component" value="Unassembled WGS sequence"/>
</dbReference>
<feature type="signal peptide" evidence="1">
    <location>
        <begin position="1"/>
        <end position="17"/>
    </location>
</feature>
<proteinExistence type="predicted"/>
<protein>
    <submittedName>
        <fullName evidence="2">Gamma-glutamyl phosphate reductase proA</fullName>
    </submittedName>
</protein>
<accession>A0AAW2YIW8</accession>
<comment type="caution">
    <text evidence="2">The sequence shown here is derived from an EMBL/GenBank/DDBJ whole genome shotgun (WGS) entry which is preliminary data.</text>
</comment>
<name>A0AAW2YIW8_9EUKA</name>
<feature type="chain" id="PRO_5043329859" evidence="1">
    <location>
        <begin position="18"/>
        <end position="163"/>
    </location>
</feature>
<evidence type="ECO:0000313" key="2">
    <source>
        <dbReference type="EMBL" id="KAL0477207.1"/>
    </source>
</evidence>
<keyword evidence="3" id="KW-1185">Reference proteome</keyword>
<dbReference type="AlphaFoldDB" id="A0AAW2YIW8"/>
<sequence>MLLKVIFFLATIAVVFAGHKIEVVNRCGGRALLMYTGIPGGRPIDVNNGYYTDGDLRSFIIYRQGGSCGLNGENCITVEGSLFNTPDGRAQNSVNLSLVGSHKINNPASFTFAGATFKCSGRKDSATCKCGYGGAYCADGDGRSGAAIRSGYGNNQGLKITFC</sequence>
<evidence type="ECO:0000256" key="1">
    <source>
        <dbReference type="SAM" id="SignalP"/>
    </source>
</evidence>
<organism evidence="2 3">
    <name type="scientific">Acrasis kona</name>
    <dbReference type="NCBI Taxonomy" id="1008807"/>
    <lineage>
        <taxon>Eukaryota</taxon>
        <taxon>Discoba</taxon>
        <taxon>Heterolobosea</taxon>
        <taxon>Tetramitia</taxon>
        <taxon>Eutetramitia</taxon>
        <taxon>Acrasidae</taxon>
        <taxon>Acrasis</taxon>
    </lineage>
</organism>
<keyword evidence="1" id="KW-0732">Signal</keyword>
<evidence type="ECO:0000313" key="3">
    <source>
        <dbReference type="Proteomes" id="UP001431209"/>
    </source>
</evidence>
<gene>
    <name evidence="2" type="ORF">AKO1_005597</name>
</gene>
<dbReference type="EMBL" id="JAOPGA020000153">
    <property type="protein sequence ID" value="KAL0477207.1"/>
    <property type="molecule type" value="Genomic_DNA"/>
</dbReference>